<feature type="compositionally biased region" description="Polar residues" evidence="1">
    <location>
        <begin position="58"/>
        <end position="73"/>
    </location>
</feature>
<gene>
    <name evidence="2" type="ORF">EGW08_020354</name>
</gene>
<feature type="compositionally biased region" description="Polar residues" evidence="1">
    <location>
        <begin position="39"/>
        <end position="50"/>
    </location>
</feature>
<dbReference type="EMBL" id="RQTK01001146">
    <property type="protein sequence ID" value="RUS71880.1"/>
    <property type="molecule type" value="Genomic_DNA"/>
</dbReference>
<dbReference type="AlphaFoldDB" id="A0A433SRJ8"/>
<evidence type="ECO:0000313" key="3">
    <source>
        <dbReference type="Proteomes" id="UP000271974"/>
    </source>
</evidence>
<protein>
    <submittedName>
        <fullName evidence="2">Uncharacterized protein</fullName>
    </submittedName>
</protein>
<proteinExistence type="predicted"/>
<feature type="compositionally biased region" description="Low complexity" evidence="1">
    <location>
        <begin position="185"/>
        <end position="197"/>
    </location>
</feature>
<dbReference type="OrthoDB" id="6057792at2759"/>
<evidence type="ECO:0000256" key="1">
    <source>
        <dbReference type="SAM" id="MobiDB-lite"/>
    </source>
</evidence>
<name>A0A433SRJ8_ELYCH</name>
<feature type="compositionally biased region" description="Low complexity" evidence="1">
    <location>
        <begin position="27"/>
        <end position="38"/>
    </location>
</feature>
<organism evidence="2 3">
    <name type="scientific">Elysia chlorotica</name>
    <name type="common">Eastern emerald elysia</name>
    <name type="synonym">Sea slug</name>
    <dbReference type="NCBI Taxonomy" id="188477"/>
    <lineage>
        <taxon>Eukaryota</taxon>
        <taxon>Metazoa</taxon>
        <taxon>Spiralia</taxon>
        <taxon>Lophotrochozoa</taxon>
        <taxon>Mollusca</taxon>
        <taxon>Gastropoda</taxon>
        <taxon>Heterobranchia</taxon>
        <taxon>Euthyneura</taxon>
        <taxon>Panpulmonata</taxon>
        <taxon>Sacoglossa</taxon>
        <taxon>Placobranchoidea</taxon>
        <taxon>Plakobranchidae</taxon>
        <taxon>Elysia</taxon>
    </lineage>
</organism>
<feature type="region of interest" description="Disordered" evidence="1">
    <location>
        <begin position="1"/>
        <end position="150"/>
    </location>
</feature>
<accession>A0A433SRJ8</accession>
<evidence type="ECO:0000313" key="2">
    <source>
        <dbReference type="EMBL" id="RUS71880.1"/>
    </source>
</evidence>
<comment type="caution">
    <text evidence="2">The sequence shown here is derived from an EMBL/GenBank/DDBJ whole genome shotgun (WGS) entry which is preliminary data.</text>
</comment>
<sequence>MSGEAESVADNHQTYDYPFGRGNIQYDNDNNNNNNNGNTAGRRSSTTYTQHQRRRYHSSSGASSEQAGRSSQAAEHGSEHESRSNQGGGFENTGSSQGRTYSAGTSGSGQVYNTYHLSGPDSTSSQGRDTRYISRTRYIRPGYGPDVRQRSLYGTADGQIYYGSADGQRNVYGNTDGQRDRYDGTGRSQTTGGRTSTYSHGASRDGSQGYRHGYTPNRLTSRDERDECPQSGVELRIDGLPCDQAVRRFGLALCYSHEFSSRRCCQACRPRRNQDKPGCEYGDRSTRCDAIRRNPGLCYNAENQRVCCESCALLRDQRKPDCPWGDHNAQLCRPFETNSTNVRINCYSPRTRNLCCNSCERLRQWVPDNLPAGCEYGDQPVQFLAGQFGQLTCSSYFHHFSVQHCTLPDSDVARYRLPGHRSSWMYRLPGHRS</sequence>
<feature type="region of interest" description="Disordered" evidence="1">
    <location>
        <begin position="163"/>
        <end position="227"/>
    </location>
</feature>
<feature type="compositionally biased region" description="Polar residues" evidence="1">
    <location>
        <begin position="92"/>
        <end position="127"/>
    </location>
</feature>
<dbReference type="Proteomes" id="UP000271974">
    <property type="component" value="Unassembled WGS sequence"/>
</dbReference>
<keyword evidence="3" id="KW-1185">Reference proteome</keyword>
<reference evidence="2 3" key="1">
    <citation type="submission" date="2019-01" db="EMBL/GenBank/DDBJ databases">
        <title>A draft genome assembly of the solar-powered sea slug Elysia chlorotica.</title>
        <authorList>
            <person name="Cai H."/>
            <person name="Li Q."/>
            <person name="Fang X."/>
            <person name="Li J."/>
            <person name="Curtis N.E."/>
            <person name="Altenburger A."/>
            <person name="Shibata T."/>
            <person name="Feng M."/>
            <person name="Maeda T."/>
            <person name="Schwartz J.A."/>
            <person name="Shigenobu S."/>
            <person name="Lundholm N."/>
            <person name="Nishiyama T."/>
            <person name="Yang H."/>
            <person name="Hasebe M."/>
            <person name="Li S."/>
            <person name="Pierce S.K."/>
            <person name="Wang J."/>
        </authorList>
    </citation>
    <scope>NUCLEOTIDE SEQUENCE [LARGE SCALE GENOMIC DNA]</scope>
    <source>
        <strain evidence="2">EC2010</strain>
        <tissue evidence="2">Whole organism of an adult</tissue>
    </source>
</reference>